<dbReference type="EMBL" id="FWYE01000001">
    <property type="protein sequence ID" value="SMD30450.1"/>
    <property type="molecule type" value="Genomic_DNA"/>
</dbReference>
<comment type="function">
    <text evidence="6">This is one of the proteins that bind and probably mediate the attachment of the 5S RNA into the large ribosomal subunit, where it forms part of the central protuberance.</text>
</comment>
<keyword evidence="8" id="KW-1185">Reference proteome</keyword>
<evidence type="ECO:0000256" key="5">
    <source>
        <dbReference type="ARBA" id="ARBA00023274"/>
    </source>
</evidence>
<dbReference type="GO" id="GO:0008097">
    <property type="term" value="F:5S rRNA binding"/>
    <property type="evidence" value="ECO:0007669"/>
    <property type="project" value="InterPro"/>
</dbReference>
<dbReference type="Gene3D" id="3.30.420.100">
    <property type="match status" value="1"/>
</dbReference>
<dbReference type="SUPFAM" id="SSF53137">
    <property type="entry name" value="Translational machinery components"/>
    <property type="match status" value="1"/>
</dbReference>
<keyword evidence="4 6" id="KW-0689">Ribosomal protein</keyword>
<comment type="similarity">
    <text evidence="1 6">Belongs to the universal ribosomal protein uL18 family.</text>
</comment>
<evidence type="ECO:0000256" key="2">
    <source>
        <dbReference type="ARBA" id="ARBA00022730"/>
    </source>
</evidence>
<evidence type="ECO:0000313" key="7">
    <source>
        <dbReference type="EMBL" id="SMD30450.1"/>
    </source>
</evidence>
<dbReference type="Pfam" id="PF17144">
    <property type="entry name" value="Ribosomal_L5e"/>
    <property type="match status" value="1"/>
</dbReference>
<dbReference type="InterPro" id="IPR057268">
    <property type="entry name" value="Ribosomal_L18"/>
</dbReference>
<dbReference type="GO" id="GO:0006412">
    <property type="term" value="P:translation"/>
    <property type="evidence" value="ECO:0007669"/>
    <property type="project" value="UniProtKB-UniRule"/>
</dbReference>
<dbReference type="CDD" id="cd00432">
    <property type="entry name" value="Ribosomal_L18_L5e"/>
    <property type="match status" value="1"/>
</dbReference>
<keyword evidence="3 6" id="KW-0694">RNA-binding</keyword>
<dbReference type="HAMAP" id="MF_01337_A">
    <property type="entry name" value="Ribosomal_uL18_A"/>
    <property type="match status" value="1"/>
</dbReference>
<sequence>MKTPPVLKRRREGVTDYRKRYRLVISRETRAVIRQTRKGLIIQLVDYVPEGDHVLVTVTNKTLKKAFNIDGNNIQMYYLAGYMAAKKGISLGISGAVVDTGRAIFRKGGRIAAAIKGLIDGGLEINADEDIFSDESRLNGEHLKQRLDINEIKSKIGE</sequence>
<dbReference type="InterPro" id="IPR005485">
    <property type="entry name" value="Rbsml_uL18_euk_arch"/>
</dbReference>
<evidence type="ECO:0000256" key="4">
    <source>
        <dbReference type="ARBA" id="ARBA00022980"/>
    </source>
</evidence>
<keyword evidence="2 6" id="KW-0699">rRNA-binding</keyword>
<organism evidence="7 8">
    <name type="scientific">Picrophilus torridus (strain ATCC 700027 / DSM 9790 / JCM 10055 / NBRC 100828 / KAW 2/3)</name>
    <dbReference type="NCBI Taxonomy" id="1122961"/>
    <lineage>
        <taxon>Archaea</taxon>
        <taxon>Methanobacteriati</taxon>
        <taxon>Thermoplasmatota</taxon>
        <taxon>Thermoplasmata</taxon>
        <taxon>Thermoplasmatales</taxon>
        <taxon>Picrophilaceae</taxon>
        <taxon>Picrophilus</taxon>
    </lineage>
</organism>
<evidence type="ECO:0000256" key="3">
    <source>
        <dbReference type="ARBA" id="ARBA00022884"/>
    </source>
</evidence>
<dbReference type="PANTHER" id="PTHR23410">
    <property type="entry name" value="RIBOSOMAL PROTEIN L5-RELATED"/>
    <property type="match status" value="1"/>
</dbReference>
<proteinExistence type="inferred from homology"/>
<evidence type="ECO:0000256" key="6">
    <source>
        <dbReference type="HAMAP-Rule" id="MF_01337"/>
    </source>
</evidence>
<dbReference type="NCBIfam" id="NF006342">
    <property type="entry name" value="PRK08569.1"/>
    <property type="match status" value="1"/>
</dbReference>
<keyword evidence="5 6" id="KW-0687">Ribonucleoprotein</keyword>
<dbReference type="AlphaFoldDB" id="A0A8G2L7M4"/>
<name>A0A8G2L7M4_PICTO</name>
<evidence type="ECO:0000256" key="1">
    <source>
        <dbReference type="ARBA" id="ARBA00007116"/>
    </source>
</evidence>
<dbReference type="GO" id="GO:0022625">
    <property type="term" value="C:cytosolic large ribosomal subunit"/>
    <property type="evidence" value="ECO:0007669"/>
    <property type="project" value="TreeGrafter"/>
</dbReference>
<protein>
    <recommendedName>
        <fullName evidence="6">Large ribosomal subunit protein uL18</fullName>
    </recommendedName>
</protein>
<dbReference type="GO" id="GO:0000027">
    <property type="term" value="P:ribosomal large subunit assembly"/>
    <property type="evidence" value="ECO:0007669"/>
    <property type="project" value="TreeGrafter"/>
</dbReference>
<dbReference type="RefSeq" id="WP_084272420.1">
    <property type="nucleotide sequence ID" value="NZ_FWYE01000001.1"/>
</dbReference>
<dbReference type="GO" id="GO:0003735">
    <property type="term" value="F:structural constituent of ribosome"/>
    <property type="evidence" value="ECO:0007669"/>
    <property type="project" value="InterPro"/>
</dbReference>
<dbReference type="PANTHER" id="PTHR23410:SF12">
    <property type="entry name" value="LARGE RIBOSOMAL SUBUNIT PROTEIN UL18"/>
    <property type="match status" value="1"/>
</dbReference>
<gene>
    <name evidence="6" type="primary">rpl18</name>
    <name evidence="7" type="ORF">SAMN02745355_0331</name>
</gene>
<reference evidence="7 8" key="1">
    <citation type="submission" date="2017-04" db="EMBL/GenBank/DDBJ databases">
        <authorList>
            <person name="Varghese N."/>
            <person name="Submissions S."/>
        </authorList>
    </citation>
    <scope>NUCLEOTIDE SEQUENCE [LARGE SCALE GENOMIC DNA]</scope>
    <source>
        <strain evidence="7 8">DSM 9789</strain>
    </source>
</reference>
<comment type="caution">
    <text evidence="7">The sequence shown here is derived from an EMBL/GenBank/DDBJ whole genome shotgun (WGS) entry which is preliminary data.</text>
</comment>
<accession>A0A8G2L7M4</accession>
<evidence type="ECO:0000313" key="8">
    <source>
        <dbReference type="Proteomes" id="UP000192315"/>
    </source>
</evidence>
<comment type="subunit">
    <text evidence="6">Part of the 50S ribosomal subunit. Contacts the 5S and 23S rRNAs.</text>
</comment>
<dbReference type="Proteomes" id="UP000192315">
    <property type="component" value="Unassembled WGS sequence"/>
</dbReference>
<dbReference type="InterPro" id="IPR057267">
    <property type="entry name" value="Rbsml_uL18_arch"/>
</dbReference>